<name>B9JLY2_RHIR8</name>
<dbReference type="Gene3D" id="1.10.10.1100">
    <property type="entry name" value="BFD-like [2Fe-2S]-binding domain"/>
    <property type="match status" value="1"/>
</dbReference>
<dbReference type="PRINTS" id="PR00368">
    <property type="entry name" value="FADPNR"/>
</dbReference>
<evidence type="ECO:0000313" key="5">
    <source>
        <dbReference type="EMBL" id="ACM28696.1"/>
    </source>
</evidence>
<dbReference type="PANTHER" id="PTHR42949:SF3">
    <property type="entry name" value="ANAEROBIC GLYCEROL-3-PHOSPHATE DEHYDROGENASE SUBUNIT B"/>
    <property type="match status" value="1"/>
</dbReference>
<feature type="region of interest" description="Disordered" evidence="2">
    <location>
        <begin position="1"/>
        <end position="20"/>
    </location>
</feature>
<dbReference type="InterPro" id="IPR036188">
    <property type="entry name" value="FAD/NAD-bd_sf"/>
</dbReference>
<keyword evidence="1" id="KW-0560">Oxidoreductase</keyword>
<dbReference type="Pfam" id="PF07992">
    <property type="entry name" value="Pyr_redox_2"/>
    <property type="match status" value="1"/>
</dbReference>
<dbReference type="Proteomes" id="UP000001600">
    <property type="component" value="Chromosome 2"/>
</dbReference>
<dbReference type="Pfam" id="PF17806">
    <property type="entry name" value="SO_alpha_A3"/>
    <property type="match status" value="1"/>
</dbReference>
<dbReference type="AlphaFoldDB" id="B9JLY2"/>
<dbReference type="InterPro" id="IPR041117">
    <property type="entry name" value="SoxA_A3"/>
</dbReference>
<evidence type="ECO:0000256" key="1">
    <source>
        <dbReference type="ARBA" id="ARBA00023002"/>
    </source>
</evidence>
<evidence type="ECO:0000259" key="3">
    <source>
        <dbReference type="Pfam" id="PF07992"/>
    </source>
</evidence>
<dbReference type="InterPro" id="IPR023753">
    <property type="entry name" value="FAD/NAD-binding_dom"/>
</dbReference>
<dbReference type="STRING" id="311403.Arad_7127"/>
<dbReference type="EMBL" id="CP000629">
    <property type="protein sequence ID" value="ACM28696.1"/>
    <property type="molecule type" value="Genomic_DNA"/>
</dbReference>
<reference evidence="5 6" key="1">
    <citation type="journal article" date="2009" name="J. Bacteriol.">
        <title>Genome sequences of three Agrobacterium biovars help elucidate the evolution of multichromosome genomes in bacteria.</title>
        <authorList>
            <person name="Slater S.C."/>
            <person name="Goldman B.S."/>
            <person name="Goodner B."/>
            <person name="Setubal J.C."/>
            <person name="Farrand S.K."/>
            <person name="Nester E.W."/>
            <person name="Burr T.J."/>
            <person name="Banta L."/>
            <person name="Dickerman A.W."/>
            <person name="Paulsen I."/>
            <person name="Otten L."/>
            <person name="Suen G."/>
            <person name="Welch R."/>
            <person name="Almeida N.F."/>
            <person name="Arnold F."/>
            <person name="Burton O.T."/>
            <person name="Du Z."/>
            <person name="Ewing A."/>
            <person name="Godsy E."/>
            <person name="Heisel S."/>
            <person name="Houmiel K.L."/>
            <person name="Jhaveri J."/>
            <person name="Lu J."/>
            <person name="Miller N.M."/>
            <person name="Norton S."/>
            <person name="Chen Q."/>
            <person name="Phoolcharoen W."/>
            <person name="Ohlin V."/>
            <person name="Ondrusek D."/>
            <person name="Pride N."/>
            <person name="Stricklin S.L."/>
            <person name="Sun J."/>
            <person name="Wheeler C."/>
            <person name="Wilson L."/>
            <person name="Zhu H."/>
            <person name="Wood D.W."/>
        </authorList>
    </citation>
    <scope>NUCLEOTIDE SEQUENCE [LARGE SCALE GENOMIC DNA]</scope>
    <source>
        <strain evidence="6">K84 / ATCC BAA-868</strain>
    </source>
</reference>
<dbReference type="GO" id="GO:0016491">
    <property type="term" value="F:oxidoreductase activity"/>
    <property type="evidence" value="ECO:0007669"/>
    <property type="project" value="UniProtKB-KW"/>
</dbReference>
<dbReference type="PRINTS" id="PR00469">
    <property type="entry name" value="PNDRDTASEII"/>
</dbReference>
<dbReference type="Gene3D" id="3.50.50.60">
    <property type="entry name" value="FAD/NAD(P)-binding domain"/>
    <property type="match status" value="2"/>
</dbReference>
<accession>B9JLY2</accession>
<feature type="domain" description="FAD/NAD(P)-binding" evidence="3">
    <location>
        <begin position="124"/>
        <end position="436"/>
    </location>
</feature>
<evidence type="ECO:0000259" key="4">
    <source>
        <dbReference type="Pfam" id="PF17806"/>
    </source>
</evidence>
<dbReference type="InterPro" id="IPR051691">
    <property type="entry name" value="Metab_Enz_Cyan_OpOx_G3PDH"/>
</dbReference>
<proteinExistence type="predicted"/>
<evidence type="ECO:0000256" key="2">
    <source>
        <dbReference type="SAM" id="MobiDB-lite"/>
    </source>
</evidence>
<dbReference type="HOGENOM" id="CLU_030705_1_0_5"/>
<dbReference type="SUPFAM" id="SSF51905">
    <property type="entry name" value="FAD/NAD(P)-binding domain"/>
    <property type="match status" value="1"/>
</dbReference>
<dbReference type="PANTHER" id="PTHR42949">
    <property type="entry name" value="ANAEROBIC GLYCEROL-3-PHOSPHATE DEHYDROGENASE SUBUNIT B"/>
    <property type="match status" value="1"/>
</dbReference>
<sequence length="593" mass="62443">MYLSYTVRRRKKHRDRRKSTLRIETTQSARAGCEAGDACALHLRWQSRRRLCGRIGGCRTSGRRLSNPAGKPKRACAARCVLLDGSLPGMHGGGERRSQAGLSHGMCGWPHCAKRNDRMSDTCDVLVIGAGPAGTEAALSAAACGLRVVLVDEAPAAGGQVYRAPPSTFAGLPATPESRTGDALRRRLAESTVDAHFGHTVWSVSPDLRVDALAKDGPVSWSARKIIVATGAQERVVPFPGWTLPGIIGLAGATILLKSQRMLPGRRTLVAGQGPLLLAVAAGILKAGGTVAGVVDLASRGEWLAKSPAFLTRPDLAARGAGWLTRLHGAGVPFFYRHAIRRAVKQDENEIEVTIGPVDRSGCSIAGNERTFIVDAVAVGNGLVASTDVTRLLRADHAFDEARGGWIPRIDADFRTSIAGLYTVGDGTGIAGAAAAALNGRLAGLVAARDLGALSGEAYEEKSAPLRRSAKRALGFGGAMAGLMALRPGQIKSIAEDAVVCRCEDVTRRDIDLAFADGARSANQLKAWTRCGMGPCQGRICGDIASALLAQATGQHPRSGMFTGRTPFRPLPLAQLLEPVDYSELKLPPPAPL</sequence>
<evidence type="ECO:0000313" key="6">
    <source>
        <dbReference type="Proteomes" id="UP000001600"/>
    </source>
</evidence>
<dbReference type="InterPro" id="IPR041854">
    <property type="entry name" value="BFD-like_2Fe2S-bd_dom_sf"/>
</dbReference>
<protein>
    <submittedName>
        <fullName evidence="5">D-Octopine oxidase</fullName>
    </submittedName>
</protein>
<organism evidence="5 6">
    <name type="scientific">Rhizobium rhizogenes (strain K84 / ATCC BAA-868)</name>
    <name type="common">Agrobacterium radiobacter</name>
    <dbReference type="NCBI Taxonomy" id="311403"/>
    <lineage>
        <taxon>Bacteria</taxon>
        <taxon>Pseudomonadati</taxon>
        <taxon>Pseudomonadota</taxon>
        <taxon>Alphaproteobacteria</taxon>
        <taxon>Hyphomicrobiales</taxon>
        <taxon>Rhizobiaceae</taxon>
        <taxon>Rhizobium/Agrobacterium group</taxon>
        <taxon>Rhizobium</taxon>
    </lineage>
</organism>
<feature type="compositionally biased region" description="Basic residues" evidence="2">
    <location>
        <begin position="7"/>
        <end position="20"/>
    </location>
</feature>
<feature type="domain" description="SoxA A3" evidence="4">
    <location>
        <begin position="500"/>
        <end position="576"/>
    </location>
</feature>
<dbReference type="eggNOG" id="COG0446">
    <property type="taxonomic scope" value="Bacteria"/>
</dbReference>
<gene>
    <name evidence="5" type="primary">ooxA</name>
    <name evidence="5" type="ordered locus">Arad_7127</name>
</gene>
<dbReference type="CDD" id="cd19946">
    <property type="entry name" value="GlpA-like_Fer2_BFD-like"/>
    <property type="match status" value="1"/>
</dbReference>
<dbReference type="KEGG" id="ara:Arad_7127"/>